<dbReference type="Proteomes" id="UP001589844">
    <property type="component" value="Unassembled WGS sequence"/>
</dbReference>
<gene>
    <name evidence="1" type="ORF">ACFFJH_12800</name>
</gene>
<protein>
    <submittedName>
        <fullName evidence="1">Uncharacterized protein</fullName>
    </submittedName>
</protein>
<accession>A0ABV6IFT5</accession>
<organism evidence="1 2">
    <name type="scientific">Undibacterium danionis</name>
    <dbReference type="NCBI Taxonomy" id="1812100"/>
    <lineage>
        <taxon>Bacteria</taxon>
        <taxon>Pseudomonadati</taxon>
        <taxon>Pseudomonadota</taxon>
        <taxon>Betaproteobacteria</taxon>
        <taxon>Burkholderiales</taxon>
        <taxon>Oxalobacteraceae</taxon>
        <taxon>Undibacterium</taxon>
    </lineage>
</organism>
<dbReference type="EMBL" id="JBHLXJ010000014">
    <property type="protein sequence ID" value="MFC0350695.1"/>
    <property type="molecule type" value="Genomic_DNA"/>
</dbReference>
<evidence type="ECO:0000313" key="2">
    <source>
        <dbReference type="Proteomes" id="UP001589844"/>
    </source>
</evidence>
<name>A0ABV6IFT5_9BURK</name>
<sequence>MISGASIDTNTVIGAGAFNNKGNGAGTTDTITGTQLSIGGSTTLATEKGDIKLIVTNIASQGDVNINAANYLILVCAATS</sequence>
<comment type="caution">
    <text evidence="1">The sequence shown here is derived from an EMBL/GenBank/DDBJ whole genome shotgun (WGS) entry which is preliminary data.</text>
</comment>
<keyword evidence="2" id="KW-1185">Reference proteome</keyword>
<evidence type="ECO:0000313" key="1">
    <source>
        <dbReference type="EMBL" id="MFC0350695.1"/>
    </source>
</evidence>
<proteinExistence type="predicted"/>
<dbReference type="RefSeq" id="WP_390213208.1">
    <property type="nucleotide sequence ID" value="NZ_JBHLXJ010000014.1"/>
</dbReference>
<reference evidence="1 2" key="1">
    <citation type="submission" date="2024-09" db="EMBL/GenBank/DDBJ databases">
        <authorList>
            <person name="Sun Q."/>
            <person name="Mori K."/>
        </authorList>
    </citation>
    <scope>NUCLEOTIDE SEQUENCE [LARGE SCALE GENOMIC DNA]</scope>
    <source>
        <strain evidence="1 2">CCM 8677</strain>
    </source>
</reference>